<proteinExistence type="predicted"/>
<dbReference type="SUPFAM" id="SSF46689">
    <property type="entry name" value="Homeodomain-like"/>
    <property type="match status" value="2"/>
</dbReference>
<keyword evidence="1" id="KW-0805">Transcription regulation</keyword>
<dbReference type="Gene3D" id="1.10.10.60">
    <property type="entry name" value="Homeodomain-like"/>
    <property type="match status" value="2"/>
</dbReference>
<dbReference type="InterPro" id="IPR009057">
    <property type="entry name" value="Homeodomain-like_sf"/>
</dbReference>
<protein>
    <submittedName>
        <fullName evidence="5">AraC family transcriptional regulator</fullName>
    </submittedName>
</protein>
<dbReference type="InterPro" id="IPR018060">
    <property type="entry name" value="HTH_AraC"/>
</dbReference>
<evidence type="ECO:0000313" key="5">
    <source>
        <dbReference type="EMBL" id="WOV86998.1"/>
    </source>
</evidence>
<dbReference type="InterPro" id="IPR050959">
    <property type="entry name" value="MarA-like"/>
</dbReference>
<feature type="domain" description="HTH araC/xylS-type" evidence="4">
    <location>
        <begin position="8"/>
        <end position="106"/>
    </location>
</feature>
<dbReference type="PANTHER" id="PTHR47504">
    <property type="entry name" value="RIGHT ORIGIN-BINDING PROTEIN"/>
    <property type="match status" value="1"/>
</dbReference>
<dbReference type="InterPro" id="IPR018062">
    <property type="entry name" value="HTH_AraC-typ_CS"/>
</dbReference>
<reference evidence="5 6" key="1">
    <citation type="submission" date="2023-06" db="EMBL/GenBank/DDBJ databases">
        <title>Sporosarcina sp. nov., isolated from Korean tranditional fermented seafood 'Jeotgal'.</title>
        <authorList>
            <person name="Yang A.I."/>
            <person name="Shin N.-R."/>
        </authorList>
    </citation>
    <scope>NUCLEOTIDE SEQUENCE [LARGE SCALE GENOMIC DNA]</scope>
    <source>
        <strain evidence="5 6">T2O-4</strain>
    </source>
</reference>
<dbReference type="PROSITE" id="PS00041">
    <property type="entry name" value="HTH_ARAC_FAMILY_1"/>
    <property type="match status" value="1"/>
</dbReference>
<evidence type="ECO:0000256" key="2">
    <source>
        <dbReference type="ARBA" id="ARBA00023125"/>
    </source>
</evidence>
<dbReference type="EMBL" id="CP129118">
    <property type="protein sequence ID" value="WOV86998.1"/>
    <property type="molecule type" value="Genomic_DNA"/>
</dbReference>
<accession>A0ABZ0L4Y4</accession>
<keyword evidence="6" id="KW-1185">Reference proteome</keyword>
<name>A0ABZ0L4Y4_9BACL</name>
<evidence type="ECO:0000256" key="3">
    <source>
        <dbReference type="ARBA" id="ARBA00023163"/>
    </source>
</evidence>
<sequence>MNDDWVIQRVVEWIEENLQRDIQLSDVAEFAGYSKYHFHRIFQSALTMSVDQYIRSRRLATAAVLLIHSDTRIMDIAIHAFFNSQEAFSRAFKKSYRLAPGEYRKTMRSIIHKQEEEVMLQEIKGWFLSGSHPHLYKMGIDRQIVHTGNTSGFLHSQFVTETDEFATMMQQFKADKFLGKRVKLSCFIKCEDVDQFVGAWMRVDDQLGDTLQFDNMSNRPISGTVDWNYYSIVLDVTERSKTISFGVLLQGRGKLWVNHFQFEEVPDTVPTTNLEVMPELLDEPVNLSFDEIGLLE</sequence>
<gene>
    <name evidence="5" type="ORF">QWT69_14135</name>
</gene>
<dbReference type="SMART" id="SM00342">
    <property type="entry name" value="HTH_ARAC"/>
    <property type="match status" value="1"/>
</dbReference>
<dbReference type="Proteomes" id="UP001303902">
    <property type="component" value="Chromosome"/>
</dbReference>
<organism evidence="5 6">
    <name type="scientific">Sporosarcina oncorhynchi</name>
    <dbReference type="NCBI Taxonomy" id="3056444"/>
    <lineage>
        <taxon>Bacteria</taxon>
        <taxon>Bacillati</taxon>
        <taxon>Bacillota</taxon>
        <taxon>Bacilli</taxon>
        <taxon>Bacillales</taxon>
        <taxon>Caryophanaceae</taxon>
        <taxon>Sporosarcina</taxon>
    </lineage>
</organism>
<evidence type="ECO:0000259" key="4">
    <source>
        <dbReference type="PROSITE" id="PS01124"/>
    </source>
</evidence>
<dbReference type="PANTHER" id="PTHR47504:SF6">
    <property type="entry name" value="ARAC-FAMILY TRANSCRIPTIONAL REGULATOR"/>
    <property type="match status" value="1"/>
</dbReference>
<dbReference type="PROSITE" id="PS01124">
    <property type="entry name" value="HTH_ARAC_FAMILY_2"/>
    <property type="match status" value="1"/>
</dbReference>
<dbReference type="RefSeq" id="WP_317966672.1">
    <property type="nucleotide sequence ID" value="NZ_CP129118.1"/>
</dbReference>
<evidence type="ECO:0000313" key="6">
    <source>
        <dbReference type="Proteomes" id="UP001303902"/>
    </source>
</evidence>
<dbReference type="Pfam" id="PF12833">
    <property type="entry name" value="HTH_18"/>
    <property type="match status" value="1"/>
</dbReference>
<evidence type="ECO:0000256" key="1">
    <source>
        <dbReference type="ARBA" id="ARBA00023015"/>
    </source>
</evidence>
<keyword evidence="2" id="KW-0238">DNA-binding</keyword>
<keyword evidence="3" id="KW-0804">Transcription</keyword>
<dbReference type="Gene3D" id="2.60.120.260">
    <property type="entry name" value="Galactose-binding domain-like"/>
    <property type="match status" value="1"/>
</dbReference>